<feature type="region of interest" description="Disordered" evidence="1">
    <location>
        <begin position="1"/>
        <end position="36"/>
    </location>
</feature>
<evidence type="ECO:0000313" key="6">
    <source>
        <dbReference type="Proteomes" id="UP000007517"/>
    </source>
</evidence>
<dbReference type="GO" id="GO:0052621">
    <property type="term" value="F:diguanylate cyclase activity"/>
    <property type="evidence" value="ECO:0007669"/>
    <property type="project" value="UniProtKB-EC"/>
</dbReference>
<reference evidence="6" key="2">
    <citation type="submission" date="2012-02" db="EMBL/GenBank/DDBJ databases">
        <title>Complete genome sequence of Blastococcus saxobsidens strain DD2.</title>
        <authorList>
            <person name="Genoscope."/>
        </authorList>
    </citation>
    <scope>NUCLEOTIDE SEQUENCE [LARGE SCALE GENOMIC DNA]</scope>
    <source>
        <strain evidence="6">DD2</strain>
    </source>
</reference>
<dbReference type="SUPFAM" id="SSF55073">
    <property type="entry name" value="Nucleotide cyclase"/>
    <property type="match status" value="1"/>
</dbReference>
<dbReference type="Pfam" id="PF00990">
    <property type="entry name" value="GGDEF"/>
    <property type="match status" value="1"/>
</dbReference>
<dbReference type="NCBIfam" id="TIGR00254">
    <property type="entry name" value="GGDEF"/>
    <property type="match status" value="1"/>
</dbReference>
<feature type="domain" description="PAC" evidence="3">
    <location>
        <begin position="113"/>
        <end position="165"/>
    </location>
</feature>
<dbReference type="AlphaFoldDB" id="H6RKA7"/>
<dbReference type="GO" id="GO:0016301">
    <property type="term" value="F:kinase activity"/>
    <property type="evidence" value="ECO:0007669"/>
    <property type="project" value="UniProtKB-KW"/>
</dbReference>
<dbReference type="Gene3D" id="3.30.450.20">
    <property type="entry name" value="PAS domain"/>
    <property type="match status" value="1"/>
</dbReference>
<dbReference type="Gene3D" id="3.30.70.270">
    <property type="match status" value="1"/>
</dbReference>
<feature type="compositionally biased region" description="Low complexity" evidence="1">
    <location>
        <begin position="20"/>
        <end position="34"/>
    </location>
</feature>
<dbReference type="SUPFAM" id="SSF55785">
    <property type="entry name" value="PYP-like sensor domain (PAS domain)"/>
    <property type="match status" value="1"/>
</dbReference>
<dbReference type="PANTHER" id="PTHR44757:SF2">
    <property type="entry name" value="BIOFILM ARCHITECTURE MAINTENANCE PROTEIN MBAA"/>
    <property type="match status" value="1"/>
</dbReference>
<evidence type="ECO:0000259" key="2">
    <source>
        <dbReference type="PROSITE" id="PS50112"/>
    </source>
</evidence>
<dbReference type="InterPro" id="IPR000014">
    <property type="entry name" value="PAS"/>
</dbReference>
<dbReference type="CDD" id="cd01949">
    <property type="entry name" value="GGDEF"/>
    <property type="match status" value="1"/>
</dbReference>
<dbReference type="PANTHER" id="PTHR44757">
    <property type="entry name" value="DIGUANYLATE CYCLASE DGCP"/>
    <property type="match status" value="1"/>
</dbReference>
<dbReference type="InterPro" id="IPR029787">
    <property type="entry name" value="Nucleotide_cyclase"/>
</dbReference>
<reference evidence="5 6" key="1">
    <citation type="journal article" date="2012" name="J. Bacteriol.">
        <title>Genome Sequence of Blastococcus saxobsidens DD2, a Stone-Inhabiting Bacterium.</title>
        <authorList>
            <person name="Chouaia B."/>
            <person name="Crotti E."/>
            <person name="Brusetti L."/>
            <person name="Daffonchio D."/>
            <person name="Essoussi I."/>
            <person name="Nouioui I."/>
            <person name="Sbissi I."/>
            <person name="Ghodhbane-Gtari F."/>
            <person name="Gtari M."/>
            <person name="Vacherie B."/>
            <person name="Barbe V."/>
            <person name="Medigue C."/>
            <person name="Gury J."/>
            <person name="Pujic P."/>
            <person name="Normand P."/>
        </authorList>
    </citation>
    <scope>NUCLEOTIDE SEQUENCE [LARGE SCALE GENOMIC DNA]</scope>
    <source>
        <strain evidence="5 6">DD2</strain>
    </source>
</reference>
<dbReference type="PROSITE" id="PS50887">
    <property type="entry name" value="GGDEF"/>
    <property type="match status" value="1"/>
</dbReference>
<evidence type="ECO:0000313" key="5">
    <source>
        <dbReference type="EMBL" id="CCG01130.1"/>
    </source>
</evidence>
<dbReference type="Pfam" id="PF08448">
    <property type="entry name" value="PAS_4"/>
    <property type="match status" value="1"/>
</dbReference>
<dbReference type="eggNOG" id="COG2199">
    <property type="taxonomic scope" value="Bacteria"/>
</dbReference>
<evidence type="ECO:0000259" key="4">
    <source>
        <dbReference type="PROSITE" id="PS50887"/>
    </source>
</evidence>
<proteinExistence type="predicted"/>
<keyword evidence="5" id="KW-0548">Nucleotidyltransferase</keyword>
<dbReference type="Proteomes" id="UP000007517">
    <property type="component" value="Chromosome"/>
</dbReference>
<feature type="domain" description="GGDEF" evidence="4">
    <location>
        <begin position="192"/>
        <end position="321"/>
    </location>
</feature>
<dbReference type="PROSITE" id="PS50113">
    <property type="entry name" value="PAC"/>
    <property type="match status" value="1"/>
</dbReference>
<keyword evidence="5" id="KW-0418">Kinase</keyword>
<gene>
    <name evidence="5" type="ordered locus">BLASA_0131</name>
</gene>
<protein>
    <submittedName>
        <fullName evidence="5">Putative Diguanylate kinase</fullName>
        <ecNumber evidence="5">2.7.7.65</ecNumber>
    </submittedName>
</protein>
<organism evidence="5 6">
    <name type="scientific">Blastococcus saxobsidens (strain DD2)</name>
    <dbReference type="NCBI Taxonomy" id="1146883"/>
    <lineage>
        <taxon>Bacteria</taxon>
        <taxon>Bacillati</taxon>
        <taxon>Actinomycetota</taxon>
        <taxon>Actinomycetes</taxon>
        <taxon>Geodermatophilales</taxon>
        <taxon>Geodermatophilaceae</taxon>
        <taxon>Blastococcus</taxon>
    </lineage>
</organism>
<dbReference type="NCBIfam" id="TIGR00229">
    <property type="entry name" value="sensory_box"/>
    <property type="match status" value="1"/>
</dbReference>
<dbReference type="InterPro" id="IPR052155">
    <property type="entry name" value="Biofilm_reg_signaling"/>
</dbReference>
<accession>H6RKA7</accession>
<dbReference type="InterPro" id="IPR000160">
    <property type="entry name" value="GGDEF_dom"/>
</dbReference>
<evidence type="ECO:0000259" key="3">
    <source>
        <dbReference type="PROSITE" id="PS50113"/>
    </source>
</evidence>
<dbReference type="PROSITE" id="PS50112">
    <property type="entry name" value="PAS"/>
    <property type="match status" value="1"/>
</dbReference>
<name>H6RKA7_BLASD</name>
<keyword evidence="6" id="KW-1185">Reference proteome</keyword>
<dbReference type="SMART" id="SM00267">
    <property type="entry name" value="GGDEF"/>
    <property type="match status" value="1"/>
</dbReference>
<dbReference type="SMART" id="SM00091">
    <property type="entry name" value="PAS"/>
    <property type="match status" value="1"/>
</dbReference>
<feature type="domain" description="PAS" evidence="2">
    <location>
        <begin position="47"/>
        <end position="110"/>
    </location>
</feature>
<dbReference type="EMBL" id="FO117623">
    <property type="protein sequence ID" value="CCG01130.1"/>
    <property type="molecule type" value="Genomic_DNA"/>
</dbReference>
<dbReference type="InterPro" id="IPR000700">
    <property type="entry name" value="PAS-assoc_C"/>
</dbReference>
<dbReference type="InterPro" id="IPR043128">
    <property type="entry name" value="Rev_trsase/Diguanyl_cyclase"/>
</dbReference>
<evidence type="ECO:0000256" key="1">
    <source>
        <dbReference type="SAM" id="MobiDB-lite"/>
    </source>
</evidence>
<dbReference type="InterPro" id="IPR035965">
    <property type="entry name" value="PAS-like_dom_sf"/>
</dbReference>
<dbReference type="CDD" id="cd00130">
    <property type="entry name" value="PAS"/>
    <property type="match status" value="1"/>
</dbReference>
<keyword evidence="5" id="KW-0808">Transferase</keyword>
<dbReference type="HOGENOM" id="CLU_000445_11_4_11"/>
<dbReference type="OrthoDB" id="23692at2"/>
<dbReference type="EC" id="2.7.7.65" evidence="5"/>
<dbReference type="KEGG" id="bsd:BLASA_0131"/>
<dbReference type="STRING" id="1146883.BLASA_0131"/>
<dbReference type="InterPro" id="IPR013656">
    <property type="entry name" value="PAS_4"/>
</dbReference>
<sequence length="321" mass="34807">MFSAPGPSGTRPPVDREESSQVSAQAASSPQARASTEDEVGLAHTFVQAVDALLCMVDADGRILLSNPALQRFTGVDGDELRGRRFWDVWVVPDDVPHAQEHLRLAVASGRHFAEEADWIDARGDLRRVSMRNTVLFDDDGRPFAVACVGIDVTEDRAREARLRQQTRTDLLTGVANRGALFDALRARLEASECGLLFCDLDDFKTVNDRFGHGVGDQLLAEAATRLVEVAGPDHLVARFGGDEFVILSMAGEERELAELSVRVVARLGMPFPGPEGPLLIGVSVGATVCRAGETADEVIARADRAMYGAKSSQRRRASRD</sequence>